<comment type="caution">
    <text evidence="1">The sequence shown here is derived from an EMBL/GenBank/DDBJ whole genome shotgun (WGS) entry which is preliminary data.</text>
</comment>
<gene>
    <name evidence="1" type="ORF">Q428_05905</name>
</gene>
<dbReference type="RefSeq" id="WP_035379024.1">
    <property type="nucleotide sequence ID" value="NZ_AZQP01000013.1"/>
</dbReference>
<name>A0A017RW25_9CLOT</name>
<dbReference type="AlphaFoldDB" id="A0A017RW25"/>
<organism evidence="1 2">
    <name type="scientific">Fervidicella metallireducens AeB</name>
    <dbReference type="NCBI Taxonomy" id="1403537"/>
    <lineage>
        <taxon>Bacteria</taxon>
        <taxon>Bacillati</taxon>
        <taxon>Bacillota</taxon>
        <taxon>Clostridia</taxon>
        <taxon>Eubacteriales</taxon>
        <taxon>Clostridiaceae</taxon>
        <taxon>Fervidicella</taxon>
    </lineage>
</organism>
<dbReference type="Proteomes" id="UP000019681">
    <property type="component" value="Unassembled WGS sequence"/>
</dbReference>
<evidence type="ECO:0000313" key="1">
    <source>
        <dbReference type="EMBL" id="EYE88821.1"/>
    </source>
</evidence>
<accession>A0A017RW25</accession>
<proteinExistence type="predicted"/>
<dbReference type="STRING" id="1403537.Q428_05905"/>
<keyword evidence="2" id="KW-1185">Reference proteome</keyword>
<reference evidence="1 2" key="1">
    <citation type="journal article" date="2014" name="Genome Announc.">
        <title>Draft Genome Sequence of Fervidicella metallireducens Strain AeBT, an Iron-Reducing Thermoanaerobe from the Great Artesian Basin.</title>
        <authorList>
            <person name="Patel B.K."/>
        </authorList>
    </citation>
    <scope>NUCLEOTIDE SEQUENCE [LARGE SCALE GENOMIC DNA]</scope>
    <source>
        <strain evidence="1 2">AeB</strain>
    </source>
</reference>
<dbReference type="OrthoDB" id="1683192at2"/>
<sequence>MIDEVKIESYKKFSYFCQSAYNSIQIYLELIKKRKIELANQMMFKVLDDIENMIKHYNNISRDFSKINILNSKFEFLFEGIKNMDYYLIRDVFEYEMLPILEDIFKDFKKDIYNVIS</sequence>
<protein>
    <submittedName>
        <fullName evidence="1">Uncharacterized protein</fullName>
    </submittedName>
</protein>
<dbReference type="EMBL" id="AZQP01000013">
    <property type="protein sequence ID" value="EYE88821.1"/>
    <property type="molecule type" value="Genomic_DNA"/>
</dbReference>
<evidence type="ECO:0000313" key="2">
    <source>
        <dbReference type="Proteomes" id="UP000019681"/>
    </source>
</evidence>